<keyword evidence="4" id="KW-1185">Reference proteome</keyword>
<dbReference type="InterPro" id="IPR009642">
    <property type="entry name" value="DUF1236"/>
</dbReference>
<organism evidence="3 4">
    <name type="scientific">Shinella lacus</name>
    <dbReference type="NCBI Taxonomy" id="2654216"/>
    <lineage>
        <taxon>Bacteria</taxon>
        <taxon>Pseudomonadati</taxon>
        <taxon>Pseudomonadota</taxon>
        <taxon>Alphaproteobacteria</taxon>
        <taxon>Hyphomicrobiales</taxon>
        <taxon>Rhizobiaceae</taxon>
        <taxon>Shinella</taxon>
    </lineage>
</organism>
<feature type="compositionally biased region" description="Polar residues" evidence="1">
    <location>
        <begin position="146"/>
        <end position="165"/>
    </location>
</feature>
<feature type="region of interest" description="Disordered" evidence="1">
    <location>
        <begin position="36"/>
        <end position="165"/>
    </location>
</feature>
<feature type="compositionally biased region" description="Polar residues" evidence="1">
    <location>
        <begin position="117"/>
        <end position="131"/>
    </location>
</feature>
<protein>
    <submittedName>
        <fullName evidence="3">DUF1236 domain-containing protein</fullName>
    </submittedName>
</protein>
<evidence type="ECO:0000256" key="1">
    <source>
        <dbReference type="SAM" id="MobiDB-lite"/>
    </source>
</evidence>
<feature type="chain" id="PRO_5047214935" evidence="2">
    <location>
        <begin position="30"/>
        <end position="248"/>
    </location>
</feature>
<evidence type="ECO:0000313" key="4">
    <source>
        <dbReference type="Proteomes" id="UP000996601"/>
    </source>
</evidence>
<dbReference type="EMBL" id="WHSB02000014">
    <property type="protein sequence ID" value="MCQ4633668.1"/>
    <property type="molecule type" value="Genomic_DNA"/>
</dbReference>
<gene>
    <name evidence="3" type="ORF">GB927_026775</name>
</gene>
<dbReference type="Proteomes" id="UP000996601">
    <property type="component" value="Unassembled WGS sequence"/>
</dbReference>
<evidence type="ECO:0000313" key="3">
    <source>
        <dbReference type="EMBL" id="MCQ4633668.1"/>
    </source>
</evidence>
<dbReference type="Pfam" id="PF06823">
    <property type="entry name" value="DUF1236"/>
    <property type="match status" value="1"/>
</dbReference>
<keyword evidence="2" id="KW-0732">Signal</keyword>
<feature type="compositionally biased region" description="Low complexity" evidence="1">
    <location>
        <begin position="86"/>
        <end position="107"/>
    </location>
</feature>
<reference evidence="3" key="1">
    <citation type="submission" date="2021-07" db="EMBL/GenBank/DDBJ databases">
        <title>Shinella sp. nov., a novel member of the genus Shinella from water.</title>
        <authorList>
            <person name="Deng Y."/>
        </authorList>
    </citation>
    <scope>NUCLEOTIDE SEQUENCE</scope>
    <source>
        <strain evidence="3">CPCC 100929</strain>
    </source>
</reference>
<feature type="signal peptide" evidence="2">
    <location>
        <begin position="1"/>
        <end position="29"/>
    </location>
</feature>
<accession>A0ABT1REP6</accession>
<proteinExistence type="predicted"/>
<sequence length="248" mass="25493">MSLMNIVSRKAIAAVLLGSTAFMGGMAIAQDQSVDGAGTSQNGAKVILPQDGASGEVDTRAGANTSVEGSEVGADAAASKKLENGSVAESSAQSESSGSNSETARSAGSGVDEDNAKSPQLDANGQPSTAATVEKDAKASADAPATEQSNEAATSEPSNEITASIDITTEQRTEIRNVIVKTKAEPVDLDIEVNVGVIVPRTVELRPLPSRIIEIVPAYRSYEYFVLADGRIIIVEPGTLEVVYVIAA</sequence>
<name>A0ABT1REP6_9HYPH</name>
<evidence type="ECO:0000256" key="2">
    <source>
        <dbReference type="SAM" id="SignalP"/>
    </source>
</evidence>
<comment type="caution">
    <text evidence="3">The sequence shown here is derived from an EMBL/GenBank/DDBJ whole genome shotgun (WGS) entry which is preliminary data.</text>
</comment>